<feature type="compositionally biased region" description="Basic and acidic residues" evidence="1">
    <location>
        <begin position="51"/>
        <end position="64"/>
    </location>
</feature>
<protein>
    <submittedName>
        <fullName evidence="2">ORF5L</fullName>
    </submittedName>
</protein>
<evidence type="ECO:0000256" key="1">
    <source>
        <dbReference type="SAM" id="MobiDB-lite"/>
    </source>
</evidence>
<organism evidence="2">
    <name type="scientific">Planaria asexual strain-specific virus-like element type 2</name>
    <dbReference type="NCBI Taxonomy" id="159253"/>
    <lineage>
        <taxon>Viruses</taxon>
    </lineage>
</organism>
<reference evidence="2" key="2">
    <citation type="journal article" date="2002" name="BMC Genomics">
        <title>Complete genome sequence of a novel extrachromosomal virus-like element identified in planarian Girardia tigrina.</title>
        <authorList>
            <person name="Rebrikov D.V."/>
            <person name="Bulina M.E."/>
            <person name="Bogdanova E.A."/>
            <person name="Vagner L.L."/>
            <person name="Lukyanov S.A."/>
        </authorList>
    </citation>
    <scope>NUCLEOTIDE SEQUENCE</scope>
</reference>
<sequence>MKLSDFNNQITQLQHYQLNINGEQVSVGPQTSGDGGIGVAENQPVPPPSISEREREVNEEEAKQDENILRCKICNMPSPPMPPDTCGKSCSEHCILSGHCICTDSSSEEDVLDRNLENIRAAVWGKCIHCRQELTPEARLRLQVYMMQLQNFAYPSLGDAFVFNQ</sequence>
<gene>
    <name evidence="2" type="primary">ORF5L</name>
</gene>
<accession>Q91S69</accession>
<proteinExistence type="predicted"/>
<name>Q91S69_9VIRU</name>
<feature type="region of interest" description="Disordered" evidence="1">
    <location>
        <begin position="24"/>
        <end position="64"/>
    </location>
</feature>
<reference evidence="2" key="1">
    <citation type="submission" date="2001-03" db="EMBL/GenBank/DDBJ databases">
        <authorList>
            <person name="Rebrikov D."/>
            <person name="Bulina M."/>
            <person name="Bogdanova E."/>
            <person name="Lukyanov S."/>
        </authorList>
    </citation>
    <scope>NUCLEOTIDE SEQUENCE</scope>
</reference>
<dbReference type="EMBL" id="AF364091">
    <property type="protein sequence ID" value="AAK53633.1"/>
    <property type="molecule type" value="Genomic_DNA"/>
</dbReference>
<evidence type="ECO:0000313" key="2">
    <source>
        <dbReference type="EMBL" id="AAK53633.1"/>
    </source>
</evidence>